<evidence type="ECO:0008006" key="3">
    <source>
        <dbReference type="Google" id="ProtNLM"/>
    </source>
</evidence>
<organism evidence="1 2">
    <name type="scientific">Penicilliopsis zonata CBS 506.65</name>
    <dbReference type="NCBI Taxonomy" id="1073090"/>
    <lineage>
        <taxon>Eukaryota</taxon>
        <taxon>Fungi</taxon>
        <taxon>Dikarya</taxon>
        <taxon>Ascomycota</taxon>
        <taxon>Pezizomycotina</taxon>
        <taxon>Eurotiomycetes</taxon>
        <taxon>Eurotiomycetidae</taxon>
        <taxon>Eurotiales</taxon>
        <taxon>Aspergillaceae</taxon>
        <taxon>Penicilliopsis</taxon>
    </lineage>
</organism>
<dbReference type="OrthoDB" id="3724345at2759"/>
<dbReference type="GeneID" id="34615565"/>
<evidence type="ECO:0000313" key="2">
    <source>
        <dbReference type="Proteomes" id="UP000184188"/>
    </source>
</evidence>
<dbReference type="STRING" id="1073090.A0A1L9SM79"/>
<keyword evidence="2" id="KW-1185">Reference proteome</keyword>
<proteinExistence type="predicted"/>
<dbReference type="InterPro" id="IPR034660">
    <property type="entry name" value="DinB/YfiT-like"/>
</dbReference>
<dbReference type="RefSeq" id="XP_022582664.1">
    <property type="nucleotide sequence ID" value="XM_022729101.1"/>
</dbReference>
<accession>A0A1L9SM79</accession>
<evidence type="ECO:0000313" key="1">
    <source>
        <dbReference type="EMBL" id="OJJ48154.1"/>
    </source>
</evidence>
<dbReference type="InterPro" id="IPR018531">
    <property type="entry name" value="DUF1993"/>
</dbReference>
<dbReference type="Proteomes" id="UP000184188">
    <property type="component" value="Unassembled WGS sequence"/>
</dbReference>
<gene>
    <name evidence="1" type="ORF">ASPZODRAFT_62748</name>
</gene>
<dbReference type="PANTHER" id="PTHR36922:SF1">
    <property type="entry name" value="DUF1993 DOMAIN-CONTAINING PROTEIN"/>
    <property type="match status" value="1"/>
</dbReference>
<dbReference type="AlphaFoldDB" id="A0A1L9SM79"/>
<dbReference type="VEuPathDB" id="FungiDB:ASPZODRAFT_62748"/>
<protein>
    <recommendedName>
        <fullName evidence="3">DUF1993 domain-containing protein</fullName>
    </recommendedName>
</protein>
<name>A0A1L9SM79_9EURO</name>
<reference evidence="2" key="1">
    <citation type="journal article" date="2017" name="Genome Biol.">
        <title>Comparative genomics reveals high biological diversity and specific adaptations in the industrially and medically important fungal genus Aspergillus.</title>
        <authorList>
            <person name="de Vries R.P."/>
            <person name="Riley R."/>
            <person name="Wiebenga A."/>
            <person name="Aguilar-Osorio G."/>
            <person name="Amillis S."/>
            <person name="Uchima C.A."/>
            <person name="Anderluh G."/>
            <person name="Asadollahi M."/>
            <person name="Askin M."/>
            <person name="Barry K."/>
            <person name="Battaglia E."/>
            <person name="Bayram O."/>
            <person name="Benocci T."/>
            <person name="Braus-Stromeyer S.A."/>
            <person name="Caldana C."/>
            <person name="Canovas D."/>
            <person name="Cerqueira G.C."/>
            <person name="Chen F."/>
            <person name="Chen W."/>
            <person name="Choi C."/>
            <person name="Clum A."/>
            <person name="Dos Santos R.A."/>
            <person name="Damasio A.R."/>
            <person name="Diallinas G."/>
            <person name="Emri T."/>
            <person name="Fekete E."/>
            <person name="Flipphi M."/>
            <person name="Freyberg S."/>
            <person name="Gallo A."/>
            <person name="Gournas C."/>
            <person name="Habgood R."/>
            <person name="Hainaut M."/>
            <person name="Harispe M.L."/>
            <person name="Henrissat B."/>
            <person name="Hilden K.S."/>
            <person name="Hope R."/>
            <person name="Hossain A."/>
            <person name="Karabika E."/>
            <person name="Karaffa L."/>
            <person name="Karanyi Z."/>
            <person name="Krasevec N."/>
            <person name="Kuo A."/>
            <person name="Kusch H."/>
            <person name="LaButti K."/>
            <person name="Lagendijk E.L."/>
            <person name="Lapidus A."/>
            <person name="Levasseur A."/>
            <person name="Lindquist E."/>
            <person name="Lipzen A."/>
            <person name="Logrieco A.F."/>
            <person name="MacCabe A."/>
            <person name="Maekelae M.R."/>
            <person name="Malavazi I."/>
            <person name="Melin P."/>
            <person name="Meyer V."/>
            <person name="Mielnichuk N."/>
            <person name="Miskei M."/>
            <person name="Molnar A.P."/>
            <person name="Mule G."/>
            <person name="Ngan C.Y."/>
            <person name="Orejas M."/>
            <person name="Orosz E."/>
            <person name="Ouedraogo J.P."/>
            <person name="Overkamp K.M."/>
            <person name="Park H.-S."/>
            <person name="Perrone G."/>
            <person name="Piumi F."/>
            <person name="Punt P.J."/>
            <person name="Ram A.F."/>
            <person name="Ramon A."/>
            <person name="Rauscher S."/>
            <person name="Record E."/>
            <person name="Riano-Pachon D.M."/>
            <person name="Robert V."/>
            <person name="Roehrig J."/>
            <person name="Ruller R."/>
            <person name="Salamov A."/>
            <person name="Salih N.S."/>
            <person name="Samson R.A."/>
            <person name="Sandor E."/>
            <person name="Sanguinetti M."/>
            <person name="Schuetze T."/>
            <person name="Sepcic K."/>
            <person name="Shelest E."/>
            <person name="Sherlock G."/>
            <person name="Sophianopoulou V."/>
            <person name="Squina F.M."/>
            <person name="Sun H."/>
            <person name="Susca A."/>
            <person name="Todd R.B."/>
            <person name="Tsang A."/>
            <person name="Unkles S.E."/>
            <person name="van de Wiele N."/>
            <person name="van Rossen-Uffink D."/>
            <person name="Oliveira J.V."/>
            <person name="Vesth T.C."/>
            <person name="Visser J."/>
            <person name="Yu J.-H."/>
            <person name="Zhou M."/>
            <person name="Andersen M.R."/>
            <person name="Archer D.B."/>
            <person name="Baker S.E."/>
            <person name="Benoit I."/>
            <person name="Brakhage A.A."/>
            <person name="Braus G.H."/>
            <person name="Fischer R."/>
            <person name="Frisvad J.C."/>
            <person name="Goldman G.H."/>
            <person name="Houbraken J."/>
            <person name="Oakley B."/>
            <person name="Pocsi I."/>
            <person name="Scazzocchio C."/>
            <person name="Seiboth B."/>
            <person name="vanKuyk P.A."/>
            <person name="Wortman J."/>
            <person name="Dyer P.S."/>
            <person name="Grigoriev I.V."/>
        </authorList>
    </citation>
    <scope>NUCLEOTIDE SEQUENCE [LARGE SCALE GENOMIC DNA]</scope>
    <source>
        <strain evidence="2">CBS 506.65</strain>
    </source>
</reference>
<dbReference type="Gene3D" id="1.20.120.450">
    <property type="entry name" value="dinb family like domain"/>
    <property type="match status" value="1"/>
</dbReference>
<dbReference type="PANTHER" id="PTHR36922">
    <property type="entry name" value="BLL2446 PROTEIN"/>
    <property type="match status" value="1"/>
</dbReference>
<dbReference type="EMBL" id="KV878339">
    <property type="protein sequence ID" value="OJJ48154.1"/>
    <property type="molecule type" value="Genomic_DNA"/>
</dbReference>
<dbReference type="SUPFAM" id="SSF109854">
    <property type="entry name" value="DinB/YfiT-like putative metalloenzymes"/>
    <property type="match status" value="1"/>
</dbReference>
<sequence length="172" mass="19103">MSALYTYSVPVFINGLTMLSTILKTAEEYAEEKKFSTSVLAESRLIADMKPLSYQVQRASDTAKNTLVRVAGTEPVPMADTETTFEELQERIARTIEVLKSVDAAVFAGKEDKVIEMKLGPQQELTFKGEAYITTFALPNFFFHIQTAYAILRKEGVPLGKANYLGPFMASN</sequence>
<dbReference type="Pfam" id="PF09351">
    <property type="entry name" value="DUF1993"/>
    <property type="match status" value="1"/>
</dbReference>